<protein>
    <recommendedName>
        <fullName evidence="4">Secreted protein</fullName>
    </recommendedName>
</protein>
<dbReference type="Proteomes" id="UP000638014">
    <property type="component" value="Unassembled WGS sequence"/>
</dbReference>
<accession>A0A8J6UQ08</accession>
<reference evidence="2" key="1">
    <citation type="submission" date="2020-09" db="EMBL/GenBank/DDBJ databases">
        <title>A novel bacterium of genus Neiella, isolated from South China Sea.</title>
        <authorList>
            <person name="Huang H."/>
            <person name="Mo K."/>
            <person name="Hu Y."/>
        </authorList>
    </citation>
    <scope>NUCLEOTIDE SEQUENCE</scope>
    <source>
        <strain evidence="2">HB171785</strain>
    </source>
</reference>
<comment type="caution">
    <text evidence="2">The sequence shown here is derived from an EMBL/GenBank/DDBJ whole genome shotgun (WGS) entry which is preliminary data.</text>
</comment>
<keyword evidence="3" id="KW-1185">Reference proteome</keyword>
<evidence type="ECO:0008006" key="4">
    <source>
        <dbReference type="Google" id="ProtNLM"/>
    </source>
</evidence>
<organism evidence="2 3">
    <name type="scientific">Neiella litorisoli</name>
    <dbReference type="NCBI Taxonomy" id="2771431"/>
    <lineage>
        <taxon>Bacteria</taxon>
        <taxon>Pseudomonadati</taxon>
        <taxon>Pseudomonadota</taxon>
        <taxon>Gammaproteobacteria</taxon>
        <taxon>Alteromonadales</taxon>
        <taxon>Echinimonadaceae</taxon>
        <taxon>Neiella</taxon>
    </lineage>
</organism>
<keyword evidence="1" id="KW-0732">Signal</keyword>
<feature type="chain" id="PRO_5035192258" description="Secreted protein" evidence="1">
    <location>
        <begin position="24"/>
        <end position="89"/>
    </location>
</feature>
<evidence type="ECO:0000313" key="2">
    <source>
        <dbReference type="EMBL" id="MBD1389942.1"/>
    </source>
</evidence>
<gene>
    <name evidence="2" type="ORF">IC617_10930</name>
</gene>
<dbReference type="RefSeq" id="WP_191145029.1">
    <property type="nucleotide sequence ID" value="NZ_JACXAF010000013.1"/>
</dbReference>
<evidence type="ECO:0000256" key="1">
    <source>
        <dbReference type="SAM" id="SignalP"/>
    </source>
</evidence>
<proteinExistence type="predicted"/>
<dbReference type="AlphaFoldDB" id="A0A8J6UQ08"/>
<name>A0A8J6UQ08_9GAMM</name>
<dbReference type="EMBL" id="JACXAF010000013">
    <property type="protein sequence ID" value="MBD1389942.1"/>
    <property type="molecule type" value="Genomic_DNA"/>
</dbReference>
<sequence>MNWINTCKTIFVATGLITYLAHATDIQLDDEQLSVQQQSLTQQTVNGTWPTAAEHHHGAQADASSTSPKVSDRAANEWLQLDQLFADHS</sequence>
<feature type="signal peptide" evidence="1">
    <location>
        <begin position="1"/>
        <end position="23"/>
    </location>
</feature>
<evidence type="ECO:0000313" key="3">
    <source>
        <dbReference type="Proteomes" id="UP000638014"/>
    </source>
</evidence>